<dbReference type="EMBL" id="LT906439">
    <property type="protein sequence ID" value="SNU90402.1"/>
    <property type="molecule type" value="Genomic_DNA"/>
</dbReference>
<accession>A0A239SYR4</accession>
<keyword evidence="2" id="KW-1185">Reference proteome</keyword>
<gene>
    <name evidence="1" type="ORF">SAMEA4412692_01843</name>
</gene>
<name>A0A239SYR4_9STRE</name>
<dbReference type="STRING" id="1123308.GCA_000380085_00988"/>
<dbReference type="Proteomes" id="UP000215185">
    <property type="component" value="Chromosome 1"/>
</dbReference>
<protein>
    <submittedName>
        <fullName evidence="1">Uncharacterized protein</fullName>
    </submittedName>
</protein>
<reference evidence="1 2" key="1">
    <citation type="submission" date="2017-06" db="EMBL/GenBank/DDBJ databases">
        <authorList>
            <consortium name="Pathogen Informatics"/>
        </authorList>
    </citation>
    <scope>NUCLEOTIDE SEQUENCE [LARGE SCALE GENOMIC DNA]</scope>
    <source>
        <strain evidence="1 2">NCTC13788</strain>
    </source>
</reference>
<dbReference type="AlphaFoldDB" id="A0A239SYR4"/>
<organism evidence="1 2">
    <name type="scientific">Streptococcus merionis</name>
    <dbReference type="NCBI Taxonomy" id="400065"/>
    <lineage>
        <taxon>Bacteria</taxon>
        <taxon>Bacillati</taxon>
        <taxon>Bacillota</taxon>
        <taxon>Bacilli</taxon>
        <taxon>Lactobacillales</taxon>
        <taxon>Streptococcaceae</taxon>
        <taxon>Streptococcus</taxon>
    </lineage>
</organism>
<evidence type="ECO:0000313" key="2">
    <source>
        <dbReference type="Proteomes" id="UP000215185"/>
    </source>
</evidence>
<evidence type="ECO:0000313" key="1">
    <source>
        <dbReference type="EMBL" id="SNU90402.1"/>
    </source>
</evidence>
<dbReference type="KEGG" id="smen:SAMEA4412692_1843"/>
<sequence length="44" mass="5077">MMTKHLISVRIKAVFRLSIDCSLSSMFIGPHFIFLGKIPEFSMF</sequence>
<proteinExistence type="predicted"/>